<reference evidence="1" key="1">
    <citation type="submission" date="2021-05" db="EMBL/GenBank/DDBJ databases">
        <title>Novel Bacillus species.</title>
        <authorList>
            <person name="Liu G."/>
        </authorList>
    </citation>
    <scope>NUCLEOTIDE SEQUENCE</scope>
    <source>
        <strain evidence="1 3">FJAT-50051</strain>
    </source>
</reference>
<dbReference type="InterPro" id="IPR036388">
    <property type="entry name" value="WH-like_DNA-bd_sf"/>
</dbReference>
<sequence length="431" mass="49870">MIKIGVITTPYSLGRIKKIEPMIREQCELIFIPYRKISEIKELYEHYQPFCDGFVCSGELGYKILSKNTAHFPTPTFYLDIPEGDFYKHLFTISNANKDLNFSRVFIDFISEENGFMGLKEVLKKEEFPYTHDLEFLEDIYERTFQKHLTLWQQGKTDLSITRMSNVVGRLEESGIPHIFMFPSIESILEQMKQIINEVQLARLMDNQLAIGIITIEGQETMSDLDFKQILLHKALMEYNDQYKILSVIQKKHDCFEIITSYGELKELTNQFTQCSVLEYLNKTLSFNTYIGWGSGSSLYQAKTSAENANKEAQLHGISCTFVITDNEEIVGPLGEEHCIQITNTVEPQLEQLSEKLEISTLQIKKIMAVISKNMTDELTADELAFHLKITLRQANRILNKLEEKGIAKISHKKQEKLRGRPKKVYKLNFL</sequence>
<proteinExistence type="predicted"/>
<comment type="caution">
    <text evidence="1">The sequence shown here is derived from an EMBL/GenBank/DDBJ whole genome shotgun (WGS) entry which is preliminary data.</text>
</comment>
<evidence type="ECO:0000313" key="1">
    <source>
        <dbReference type="EMBL" id="MBS4187747.1"/>
    </source>
</evidence>
<evidence type="ECO:0000313" key="2">
    <source>
        <dbReference type="EMBL" id="MCH6266060.1"/>
    </source>
</evidence>
<gene>
    <name evidence="2" type="ORF">KHB02_011055</name>
    <name evidence="1" type="ORF">KHB02_40950</name>
</gene>
<organism evidence="1">
    <name type="scientific">Neobacillus citreus</name>
    <dbReference type="NCBI Taxonomy" id="2833578"/>
    <lineage>
        <taxon>Bacteria</taxon>
        <taxon>Bacillati</taxon>
        <taxon>Bacillota</taxon>
        <taxon>Bacilli</taxon>
        <taxon>Bacillales</taxon>
        <taxon>Bacillaceae</taxon>
        <taxon>Neobacillus</taxon>
    </lineage>
</organism>
<dbReference type="Proteomes" id="UP000677265">
    <property type="component" value="Unassembled WGS sequence"/>
</dbReference>
<dbReference type="AlphaFoldDB" id="A0A942YDA9"/>
<dbReference type="RefSeq" id="WP_213147572.1">
    <property type="nucleotide sequence ID" value="NZ_JAGYPE020000016.1"/>
</dbReference>
<dbReference type="EMBL" id="JAGYPE020000016">
    <property type="protein sequence ID" value="MCH6266060.1"/>
    <property type="molecule type" value="Genomic_DNA"/>
</dbReference>
<dbReference type="SUPFAM" id="SSF46785">
    <property type="entry name" value="Winged helix' DNA-binding domain"/>
    <property type="match status" value="1"/>
</dbReference>
<dbReference type="InterPro" id="IPR036390">
    <property type="entry name" value="WH_DNA-bd_sf"/>
</dbReference>
<accession>A0A942YDA9</accession>
<dbReference type="EMBL" id="JAGYPE010000009">
    <property type="protein sequence ID" value="MBS4187747.1"/>
    <property type="molecule type" value="Genomic_DNA"/>
</dbReference>
<keyword evidence="3" id="KW-1185">Reference proteome</keyword>
<name>A0A942YDA9_9BACI</name>
<evidence type="ECO:0000313" key="3">
    <source>
        <dbReference type="Proteomes" id="UP000677265"/>
    </source>
</evidence>
<protein>
    <submittedName>
        <fullName evidence="1">Transcriptional regulator</fullName>
    </submittedName>
</protein>
<dbReference type="Gene3D" id="1.10.10.10">
    <property type="entry name" value="Winged helix-like DNA-binding domain superfamily/Winged helix DNA-binding domain"/>
    <property type="match status" value="1"/>
</dbReference>